<dbReference type="GO" id="GO:0006357">
    <property type="term" value="P:regulation of transcription by RNA polymerase II"/>
    <property type="evidence" value="ECO:0007669"/>
    <property type="project" value="TreeGrafter"/>
</dbReference>
<feature type="region of interest" description="Disordered" evidence="3">
    <location>
        <begin position="1206"/>
        <end position="1246"/>
    </location>
</feature>
<proteinExistence type="predicted"/>
<reference evidence="6 7" key="1">
    <citation type="journal article" date="2016" name="Genome Announc.">
        <title>Genome Sequence of Madurella mycetomatis mm55, Isolated from a Human Mycetoma Case in Sudan.</title>
        <authorList>
            <person name="Smit S."/>
            <person name="Derks M.F."/>
            <person name="Bervoets S."/>
            <person name="Fahal A."/>
            <person name="van Leeuwen W."/>
            <person name="van Belkum A."/>
            <person name="van de Sande W.W."/>
        </authorList>
    </citation>
    <scope>NUCLEOTIDE SEQUENCE [LARGE SCALE GENOMIC DNA]</scope>
    <source>
        <strain evidence="7">mm55</strain>
    </source>
</reference>
<dbReference type="PROSITE" id="PS50297">
    <property type="entry name" value="ANK_REP_REGION"/>
    <property type="match status" value="2"/>
</dbReference>
<feature type="region of interest" description="Disordered" evidence="3">
    <location>
        <begin position="31"/>
        <end position="112"/>
    </location>
</feature>
<feature type="region of interest" description="Disordered" evidence="3">
    <location>
        <begin position="547"/>
        <end position="626"/>
    </location>
</feature>
<dbReference type="Gene3D" id="2.60.40.10">
    <property type="entry name" value="Immunoglobulins"/>
    <property type="match status" value="1"/>
</dbReference>
<keyword evidence="4" id="KW-1133">Transmembrane helix</keyword>
<dbReference type="SMART" id="SM00429">
    <property type="entry name" value="IPT"/>
    <property type="match status" value="1"/>
</dbReference>
<dbReference type="GO" id="GO:0005634">
    <property type="term" value="C:nucleus"/>
    <property type="evidence" value="ECO:0007669"/>
    <property type="project" value="TreeGrafter"/>
</dbReference>
<feature type="compositionally biased region" description="Polar residues" evidence="3">
    <location>
        <begin position="70"/>
        <end position="106"/>
    </location>
</feature>
<feature type="compositionally biased region" description="Polar residues" evidence="3">
    <location>
        <begin position="683"/>
        <end position="692"/>
    </location>
</feature>
<feature type="compositionally biased region" description="Low complexity" evidence="3">
    <location>
        <begin position="569"/>
        <end position="593"/>
    </location>
</feature>
<feature type="region of interest" description="Disordered" evidence="3">
    <location>
        <begin position="143"/>
        <end position="167"/>
    </location>
</feature>
<dbReference type="Pfam" id="PF01833">
    <property type="entry name" value="TIG"/>
    <property type="match status" value="1"/>
</dbReference>
<dbReference type="SUPFAM" id="SSF48403">
    <property type="entry name" value="Ankyrin repeat"/>
    <property type="match status" value="1"/>
</dbReference>
<feature type="repeat" description="ANK" evidence="2">
    <location>
        <begin position="936"/>
        <end position="968"/>
    </location>
</feature>
<evidence type="ECO:0000256" key="3">
    <source>
        <dbReference type="SAM" id="MobiDB-lite"/>
    </source>
</evidence>
<feature type="transmembrane region" description="Helical" evidence="4">
    <location>
        <begin position="1339"/>
        <end position="1358"/>
    </location>
</feature>
<dbReference type="Proteomes" id="UP000078237">
    <property type="component" value="Unassembled WGS sequence"/>
</dbReference>
<keyword evidence="4" id="KW-0812">Transmembrane</keyword>
<dbReference type="CDD" id="cd00102">
    <property type="entry name" value="IPT"/>
    <property type="match status" value="1"/>
</dbReference>
<dbReference type="PROSITE" id="PS50088">
    <property type="entry name" value="ANK_REPEAT"/>
    <property type="match status" value="2"/>
</dbReference>
<feature type="compositionally biased region" description="Low complexity" evidence="3">
    <location>
        <begin position="155"/>
        <end position="167"/>
    </location>
</feature>
<dbReference type="Gene3D" id="1.25.40.20">
    <property type="entry name" value="Ankyrin repeat-containing domain"/>
    <property type="match status" value="1"/>
</dbReference>
<dbReference type="AlphaFoldDB" id="A0A175VPI0"/>
<dbReference type="PANTHER" id="PTHR23335">
    <property type="entry name" value="CALMODULIN-BINDING TRANSCRIPTION ACTIVATOR CAMTA"/>
    <property type="match status" value="1"/>
</dbReference>
<feature type="compositionally biased region" description="Acidic residues" evidence="3">
    <location>
        <begin position="1060"/>
        <end position="1087"/>
    </location>
</feature>
<dbReference type="InterPro" id="IPR036770">
    <property type="entry name" value="Ankyrin_rpt-contain_sf"/>
</dbReference>
<dbReference type="PANTHER" id="PTHR23335:SF1">
    <property type="entry name" value="CALMODULIN-BINDING TRANSCRIPTION ACTIVATOR, ISOFORM F"/>
    <property type="match status" value="1"/>
</dbReference>
<gene>
    <name evidence="6" type="ORF">MMYC01_209907</name>
</gene>
<dbReference type="InterPro" id="IPR013783">
    <property type="entry name" value="Ig-like_fold"/>
</dbReference>
<evidence type="ECO:0000256" key="4">
    <source>
        <dbReference type="SAM" id="Phobius"/>
    </source>
</evidence>
<dbReference type="VEuPathDB" id="FungiDB:MMYC01_209907"/>
<keyword evidence="4" id="KW-0472">Membrane</keyword>
<feature type="region of interest" description="Disordered" evidence="3">
    <location>
        <begin position="676"/>
        <end position="739"/>
    </location>
</feature>
<feature type="region of interest" description="Disordered" evidence="3">
    <location>
        <begin position="1278"/>
        <end position="1301"/>
    </location>
</feature>
<feature type="repeat" description="ANK" evidence="2">
    <location>
        <begin position="969"/>
        <end position="1001"/>
    </location>
</feature>
<feature type="compositionally biased region" description="Polar residues" evidence="3">
    <location>
        <begin position="730"/>
        <end position="739"/>
    </location>
</feature>
<evidence type="ECO:0000313" key="7">
    <source>
        <dbReference type="Proteomes" id="UP000078237"/>
    </source>
</evidence>
<dbReference type="SMART" id="SM00248">
    <property type="entry name" value="ANK"/>
    <property type="match status" value="2"/>
</dbReference>
<dbReference type="GO" id="GO:0003690">
    <property type="term" value="F:double-stranded DNA binding"/>
    <property type="evidence" value="ECO:0007669"/>
    <property type="project" value="TreeGrafter"/>
</dbReference>
<sequence>MPDPELFESEFDLQFNAGMMTSHHTTEFIFDSDEGSPLPTRPDSAGADSCQTMADAPDDYGSPSEAFGLVSNSSRSMNGSQESMFDSEPSNRTRSTASTKMTSTDLSMREAPDAKTDWTMTDFLGGTSTGDFAIMPSAFEFPNASTSMQPDLRSPTDSPSPFTSTSFDDGLPVSVLASCTASSGLLTDHKSFAFNPSGPAMRSEASAGAQSYSPSVLCLRTSQSLPSPPPKYEFHGSAEGAAAAPTDLVGMLSIGNSATGQLAGGGSFFSDSLHSPVQNPFEHRQYGPGPYKLEVGPINPKSRVETQIAIKLRLSHLPPRISKLHLPKHTISKPKLWAKPPAEPSPDMLELHAVLVCTSAMQNQDQKAAALQRAQRAAQLGRDYAGSATDGGDNEELKPQEGGEVKICSGCITRERKRAGRKKVKNPEDERAWIKEEARRVVVFNTHEVKDWKLQSPAEPGSRPFFHVEIPMRIACYCRHHAEKMGFQVIFTMTDHNGQLIAQAMSPSIMITDDHKTHTPPNATAGATAPILSPRPNMPAQHNAGAIASLDSSPGLDSGFDPQSIRRNSSGSTVVPGVPSDQLQSALAAQRQRNFSRPASPSSCPGGPTKKRRANGSVKIPNGTSIRSPAAHLDCQCWPLNASNVTVPPTTPAAFPAPGDLSFFGSGTAAPEPLTNPFAHSPPSHNSSSQLFSDLGRPSGLPNLTMPLFGPPGSSRPNSASSRGGPRMASTITGGQTRTQLSQAVPNASAPPAAPAAPVIFKVIPGEGPVTGGVEVTLMGQGFYNGMHVMFGDKQSPATTFWSSESLVCLLPPSDLAGMVPVTLRGHSVQFQNTAPQLFRYVDDSEQQLLRTALMILGNKMTGGYEDVAEFARRIIKEAAHCYPSPNGEMAGGDASSSRAMDSMEGGFENRLLNVLELIDLSNTTRKPRLNLRRSTGQTMLHLACKLGLHRFVAGLLARGVNADLRDKGGYTALHFACLSNHPEIARLLIAHGADPTLRTLSGLTAADVATSPTVVRIIHRFEQHRRSQSGSVPHSRASSVISFKSLRAQVRSQAVSEASSEEESSGEESPEYSEDAFPEMPDEAEGLELSGARMRRRKSSPNTPRRERSPSRPRRSDSFGAGALGSPSTAMLAFKEQVTAQLQQLQQMLMTPRLQYLPQFPQLPQLPQFPQFPQFPHFPQMPNMPPLPDYQAAVLQRLAAMVPNIGGARPESADGQPPTKDQENRWWYPSPSSIIPPPPAYNDLFPQEALDTKQASAAGAAADAEADAKCAALYDQSESSSASAERSGDAVSDEDSTQDIPALLQIGRKDAITKEQQATLRRAHAANMKKQPWDRNLFFVWIPLLIVMVCVMTFHGVRGLFAPSASASGAAVPAVHAAPDEAMAVPQMLVNAAG</sequence>
<feature type="compositionally biased region" description="Basic and acidic residues" evidence="3">
    <location>
        <begin position="1105"/>
        <end position="1118"/>
    </location>
</feature>
<protein>
    <submittedName>
        <fullName evidence="6">Protein MGA2</fullName>
    </submittedName>
</protein>
<evidence type="ECO:0000259" key="5">
    <source>
        <dbReference type="SMART" id="SM00429"/>
    </source>
</evidence>
<dbReference type="GO" id="GO:0003712">
    <property type="term" value="F:transcription coregulator activity"/>
    <property type="evidence" value="ECO:0007669"/>
    <property type="project" value="TreeGrafter"/>
</dbReference>
<evidence type="ECO:0000256" key="2">
    <source>
        <dbReference type="PROSITE-ProRule" id="PRU00023"/>
    </source>
</evidence>
<name>A0A175VPI0_9PEZI</name>
<dbReference type="InterPro" id="IPR057962">
    <property type="entry name" value="SPT23_MGA2_DBD"/>
</dbReference>
<accession>A0A175VPI0</accession>
<dbReference type="InterPro" id="IPR014756">
    <property type="entry name" value="Ig_E-set"/>
</dbReference>
<feature type="domain" description="IPT/TIG" evidence="5">
    <location>
        <begin position="757"/>
        <end position="842"/>
    </location>
</feature>
<evidence type="ECO:0000256" key="1">
    <source>
        <dbReference type="ARBA" id="ARBA00023043"/>
    </source>
</evidence>
<dbReference type="InterPro" id="IPR002110">
    <property type="entry name" value="Ankyrin_rpt"/>
</dbReference>
<dbReference type="SUPFAM" id="SSF81296">
    <property type="entry name" value="E set domains"/>
    <property type="match status" value="1"/>
</dbReference>
<comment type="caution">
    <text evidence="6">The sequence shown here is derived from an EMBL/GenBank/DDBJ whole genome shotgun (WGS) entry which is preliminary data.</text>
</comment>
<organism evidence="6 7">
    <name type="scientific">Madurella mycetomatis</name>
    <dbReference type="NCBI Taxonomy" id="100816"/>
    <lineage>
        <taxon>Eukaryota</taxon>
        <taxon>Fungi</taxon>
        <taxon>Dikarya</taxon>
        <taxon>Ascomycota</taxon>
        <taxon>Pezizomycotina</taxon>
        <taxon>Sordariomycetes</taxon>
        <taxon>Sordariomycetidae</taxon>
        <taxon>Sordariales</taxon>
        <taxon>Sordariales incertae sedis</taxon>
        <taxon>Madurella</taxon>
    </lineage>
</organism>
<dbReference type="EMBL" id="LCTW02000478">
    <property type="protein sequence ID" value="KXX73418.1"/>
    <property type="molecule type" value="Genomic_DNA"/>
</dbReference>
<dbReference type="Pfam" id="PF12796">
    <property type="entry name" value="Ank_2"/>
    <property type="match status" value="1"/>
</dbReference>
<keyword evidence="7" id="KW-1185">Reference proteome</keyword>
<dbReference type="InterPro" id="IPR002909">
    <property type="entry name" value="IPT_dom"/>
</dbReference>
<dbReference type="Pfam" id="PF25603">
    <property type="entry name" value="SPT23_MGA2_DBD"/>
    <property type="match status" value="2"/>
</dbReference>
<dbReference type="OrthoDB" id="71307at2759"/>
<dbReference type="STRING" id="100816.A0A175VPI0"/>
<keyword evidence="1 2" id="KW-0040">ANK repeat</keyword>
<feature type="region of interest" description="Disordered" evidence="3">
    <location>
        <begin position="1053"/>
        <end position="1125"/>
    </location>
</feature>
<evidence type="ECO:0000313" key="6">
    <source>
        <dbReference type="EMBL" id="KXX73418.1"/>
    </source>
</evidence>